<dbReference type="EMBL" id="SJPU01000001">
    <property type="protein sequence ID" value="TWU18236.1"/>
    <property type="molecule type" value="Genomic_DNA"/>
</dbReference>
<accession>A0A5C6C3Z4</accession>
<protein>
    <submittedName>
        <fullName evidence="2">Uncharacterized protein</fullName>
    </submittedName>
</protein>
<gene>
    <name evidence="2" type="ORF">Poly21_03910</name>
</gene>
<dbReference type="AlphaFoldDB" id="A0A5C6C3Z4"/>
<sequence length="121" mass="14025">MAKKTRIPHKFQPWIEARKKFHLSHAHIQMARELGLSPKKFGSYANRDKQPWKLPLVEFIEFLYERQFDKKMPDEVRTMEQMAAEHVAKRAQKKADKLAAEDHSAEQQTSADQPGPDAASL</sequence>
<proteinExistence type="predicted"/>
<evidence type="ECO:0000256" key="1">
    <source>
        <dbReference type="SAM" id="MobiDB-lite"/>
    </source>
</evidence>
<feature type="region of interest" description="Disordered" evidence="1">
    <location>
        <begin position="82"/>
        <end position="121"/>
    </location>
</feature>
<name>A0A5C6C3Z4_9BACT</name>
<reference evidence="2 3" key="1">
    <citation type="journal article" date="2020" name="Antonie Van Leeuwenhoek">
        <title>Rhodopirellula heiligendammensis sp. nov., Rhodopirellula pilleata sp. nov., and Rhodopirellula solitaria sp. nov. isolated from natural or artificial marine surfaces in Northern Germany and California, USA, and emended description of the genus Rhodopirellula.</title>
        <authorList>
            <person name="Kallscheuer N."/>
            <person name="Wiegand S."/>
            <person name="Jogler M."/>
            <person name="Boedeker C."/>
            <person name="Peeters S.H."/>
            <person name="Rast P."/>
            <person name="Heuer A."/>
            <person name="Jetten M.S.M."/>
            <person name="Rohde M."/>
            <person name="Jogler C."/>
        </authorList>
    </citation>
    <scope>NUCLEOTIDE SEQUENCE [LARGE SCALE GENOMIC DNA]</scope>
    <source>
        <strain evidence="2 3">Poly21</strain>
    </source>
</reference>
<dbReference type="Proteomes" id="UP000319908">
    <property type="component" value="Unassembled WGS sequence"/>
</dbReference>
<organism evidence="2 3">
    <name type="scientific">Allorhodopirellula heiligendammensis</name>
    <dbReference type="NCBI Taxonomy" id="2714739"/>
    <lineage>
        <taxon>Bacteria</taxon>
        <taxon>Pseudomonadati</taxon>
        <taxon>Planctomycetota</taxon>
        <taxon>Planctomycetia</taxon>
        <taxon>Pirellulales</taxon>
        <taxon>Pirellulaceae</taxon>
        <taxon>Allorhodopirellula</taxon>
    </lineage>
</organism>
<feature type="compositionally biased region" description="Basic and acidic residues" evidence="1">
    <location>
        <begin position="93"/>
        <end position="105"/>
    </location>
</feature>
<keyword evidence="3" id="KW-1185">Reference proteome</keyword>
<evidence type="ECO:0000313" key="2">
    <source>
        <dbReference type="EMBL" id="TWU18236.1"/>
    </source>
</evidence>
<evidence type="ECO:0000313" key="3">
    <source>
        <dbReference type="Proteomes" id="UP000319908"/>
    </source>
</evidence>
<dbReference type="RefSeq" id="WP_302117216.1">
    <property type="nucleotide sequence ID" value="NZ_SJPU01000001.1"/>
</dbReference>
<comment type="caution">
    <text evidence="2">The sequence shown here is derived from an EMBL/GenBank/DDBJ whole genome shotgun (WGS) entry which is preliminary data.</text>
</comment>